<dbReference type="AlphaFoldDB" id="E6SDY9"/>
<dbReference type="InterPro" id="IPR003010">
    <property type="entry name" value="C-N_Hydrolase"/>
</dbReference>
<comment type="similarity">
    <text evidence="1">Belongs to the carbon-nitrogen hydrolase superfamily. NIT1/NIT2 family.</text>
</comment>
<accession>E6SDY9</accession>
<dbReference type="EMBL" id="CP002343">
    <property type="protein sequence ID" value="ADU47602.1"/>
    <property type="molecule type" value="Genomic_DNA"/>
</dbReference>
<dbReference type="eggNOG" id="COG0388">
    <property type="taxonomic scope" value="Bacteria"/>
</dbReference>
<dbReference type="RefSeq" id="WP_013491920.1">
    <property type="nucleotide sequence ID" value="NC_014830.1"/>
</dbReference>
<dbReference type="PANTHER" id="PTHR23088:SF27">
    <property type="entry name" value="DEAMINATED GLUTATHIONE AMIDASE"/>
    <property type="match status" value="1"/>
</dbReference>
<dbReference type="CDD" id="cd07197">
    <property type="entry name" value="nitrilase"/>
    <property type="match status" value="1"/>
</dbReference>
<dbReference type="STRING" id="710696.Intca_1081"/>
<dbReference type="OrthoDB" id="9811121at2"/>
<keyword evidence="4" id="KW-1185">Reference proteome</keyword>
<dbReference type="InterPro" id="IPR036526">
    <property type="entry name" value="C-N_Hydrolase_sf"/>
</dbReference>
<dbReference type="Pfam" id="PF00795">
    <property type="entry name" value="CN_hydrolase"/>
    <property type="match status" value="1"/>
</dbReference>
<dbReference type="Proteomes" id="UP000008914">
    <property type="component" value="Chromosome"/>
</dbReference>
<dbReference type="KEGG" id="ica:Intca_1081"/>
<sequence>MRAFIAAAIQVAPAPGPLTKESISDNLDRCVDFTRRCVDATGAELVVLPESATTGFTPGCSTEELWDLVTELPGAMIEPIQQVARDTGAHVCIGTYERGLERGIVHNASVLIDPAGDLLGVYRKTHPFCTEAVDGGGWVTPGSSVTVCDTDLGRIGMIICFDGDYPELSRIQAVQGAEVICRPSALLRSADIWDLTSRARAYDNHVYVIGANATGIDPAGVLYFGNSHIVTPIGHVVARAASHESWISARLDPAEALASLTPGSSVGQGFDHLRDRNLDLIRGHRDELERPASSSFWHDPARRGNDG</sequence>
<reference evidence="3 4" key="1">
    <citation type="journal article" date="2010" name="Stand. Genomic Sci.">
        <title>Complete genome sequence of Intrasporangium calvum type strain (7 KIP).</title>
        <authorList>
            <person name="Del Rio T.G."/>
            <person name="Chertkov O."/>
            <person name="Yasawong M."/>
            <person name="Lucas S."/>
            <person name="Deshpande S."/>
            <person name="Cheng J.F."/>
            <person name="Detter C."/>
            <person name="Tapia R."/>
            <person name="Han C."/>
            <person name="Goodwin L."/>
            <person name="Pitluck S."/>
            <person name="Liolios K."/>
            <person name="Ivanova N."/>
            <person name="Mavromatis K."/>
            <person name="Pati A."/>
            <person name="Chen A."/>
            <person name="Palaniappan K."/>
            <person name="Land M."/>
            <person name="Hauser L."/>
            <person name="Chang Y.J."/>
            <person name="Jeffries C.D."/>
            <person name="Rohde M."/>
            <person name="Pukall R."/>
            <person name="Sikorski J."/>
            <person name="Goker M."/>
            <person name="Woyke T."/>
            <person name="Bristow J."/>
            <person name="Eisen J.A."/>
            <person name="Markowitz V."/>
            <person name="Hugenholtz P."/>
            <person name="Kyrpides N.C."/>
            <person name="Klenk H.P."/>
            <person name="Lapidus A."/>
        </authorList>
    </citation>
    <scope>NUCLEOTIDE SEQUENCE [LARGE SCALE GENOMIC DNA]</scope>
    <source>
        <strain evidence="4">ATCC 23552 / DSM 43043 / JCM 3097 / NBRC 12989 / 7 KIP</strain>
    </source>
</reference>
<evidence type="ECO:0000256" key="1">
    <source>
        <dbReference type="ARBA" id="ARBA00010613"/>
    </source>
</evidence>
<evidence type="ECO:0000313" key="4">
    <source>
        <dbReference type="Proteomes" id="UP000008914"/>
    </source>
</evidence>
<gene>
    <name evidence="3" type="ordered locus">Intca_1081</name>
</gene>
<dbReference type="HOGENOM" id="CLU_030130_3_1_11"/>
<dbReference type="SUPFAM" id="SSF56317">
    <property type="entry name" value="Carbon-nitrogen hydrolase"/>
    <property type="match status" value="1"/>
</dbReference>
<dbReference type="PROSITE" id="PS50263">
    <property type="entry name" value="CN_HYDROLASE"/>
    <property type="match status" value="1"/>
</dbReference>
<evidence type="ECO:0000313" key="3">
    <source>
        <dbReference type="EMBL" id="ADU47602.1"/>
    </source>
</evidence>
<organism evidence="3 4">
    <name type="scientific">Intrasporangium calvum (strain ATCC 23552 / DSM 43043 / JCM 3097 / NBRC 12989 / NCIMB 10167 / NRRL B-3866 / 7 KIP)</name>
    <dbReference type="NCBI Taxonomy" id="710696"/>
    <lineage>
        <taxon>Bacteria</taxon>
        <taxon>Bacillati</taxon>
        <taxon>Actinomycetota</taxon>
        <taxon>Actinomycetes</taxon>
        <taxon>Micrococcales</taxon>
        <taxon>Intrasporangiaceae</taxon>
        <taxon>Intrasporangium</taxon>
    </lineage>
</organism>
<proteinExistence type="inferred from homology"/>
<name>E6SDY9_INTC7</name>
<dbReference type="Gene3D" id="3.60.110.10">
    <property type="entry name" value="Carbon-nitrogen hydrolase"/>
    <property type="match status" value="1"/>
</dbReference>
<feature type="domain" description="CN hydrolase" evidence="2">
    <location>
        <begin position="4"/>
        <end position="253"/>
    </location>
</feature>
<evidence type="ECO:0000259" key="2">
    <source>
        <dbReference type="PROSITE" id="PS50263"/>
    </source>
</evidence>
<dbReference type="PANTHER" id="PTHR23088">
    <property type="entry name" value="NITRILASE-RELATED"/>
    <property type="match status" value="1"/>
</dbReference>
<protein>
    <submittedName>
        <fullName evidence="3">Nitrilase/cyanide hydratase and apolipoprotein N-acyltransferase</fullName>
    </submittedName>
</protein>